<evidence type="ECO:0000313" key="9">
    <source>
        <dbReference type="Proteomes" id="UP000199476"/>
    </source>
</evidence>
<feature type="transmembrane region" description="Helical" evidence="7">
    <location>
        <begin position="121"/>
        <end position="146"/>
    </location>
</feature>
<keyword evidence="2" id="KW-0813">Transport</keyword>
<feature type="transmembrane region" description="Helical" evidence="7">
    <location>
        <begin position="229"/>
        <end position="253"/>
    </location>
</feature>
<dbReference type="STRING" id="321763.SAMN04488692_105121"/>
<dbReference type="PANTHER" id="PTHR42770">
    <property type="entry name" value="AMINO ACID TRANSPORTER-RELATED"/>
    <property type="match status" value="1"/>
</dbReference>
<gene>
    <name evidence="8" type="ORF">SAMN04488692_105121</name>
</gene>
<feature type="transmembrane region" description="Helical" evidence="7">
    <location>
        <begin position="190"/>
        <end position="209"/>
    </location>
</feature>
<sequence length="525" mass="56148">MEGEATSDFSTEGELSKELGLKEALTIGVGTMIGAGIFVLPGTALAISGPAAILAYVLAGVLCMITAASTAELATGMPKSGGAYFFISRSMGGMMGTISGVSVWLSLTFAVAFYLQGFGEYLNLFLPLDSIILAVLAGIFFTYVNYIGAKETGKTQNIIVGILLSILLIYVVWGSLHFDVSTFQPFTPYGIQPIFLTTAIIFVSFLGFVQIASVAEEVKEPGYTLPRAIIGSVAIVTVLYAFVLAVTTGLMPLDELIGYDAPIVESARLFSGLAGGAAITFAALLATASSANASILAASRISFALGRDDIFPDWLNQIHDKYMTPYRPILLTGLLTIVLIVTADVELLSSSASVLMLLNYSLLNITVLIMRTAPPEGYDPDYRSPGYPYLHIIGSLSSLGVIFFAGILAQIVAVGLVVFSLVWYFAWAKNKTVLEGALSSLKPAQLTSIFKKEIPAASTAQTVIKEEPEEMEKEIYRVLTPMANPAHEKAMLNISSGMVKSTKLQGEITLLNVIRLEYLNRLLSI</sequence>
<dbReference type="Proteomes" id="UP000199476">
    <property type="component" value="Unassembled WGS sequence"/>
</dbReference>
<dbReference type="PANTHER" id="PTHR42770:SF11">
    <property type="entry name" value="INNER MEMBRANE TRANSPORT PROTEIN YBAT"/>
    <property type="match status" value="1"/>
</dbReference>
<dbReference type="InterPro" id="IPR002293">
    <property type="entry name" value="AA/rel_permease1"/>
</dbReference>
<name>A0A1G9KXA8_9FIRM</name>
<keyword evidence="3" id="KW-1003">Cell membrane</keyword>
<evidence type="ECO:0000313" key="8">
    <source>
        <dbReference type="EMBL" id="SDL54236.1"/>
    </source>
</evidence>
<feature type="transmembrane region" description="Helical" evidence="7">
    <location>
        <begin position="329"/>
        <end position="348"/>
    </location>
</feature>
<feature type="transmembrane region" description="Helical" evidence="7">
    <location>
        <begin position="24"/>
        <end position="47"/>
    </location>
</feature>
<evidence type="ECO:0000256" key="3">
    <source>
        <dbReference type="ARBA" id="ARBA00022475"/>
    </source>
</evidence>
<evidence type="ECO:0000256" key="2">
    <source>
        <dbReference type="ARBA" id="ARBA00022448"/>
    </source>
</evidence>
<feature type="transmembrane region" description="Helical" evidence="7">
    <location>
        <begin position="95"/>
        <end position="115"/>
    </location>
</feature>
<dbReference type="GO" id="GO:0005886">
    <property type="term" value="C:plasma membrane"/>
    <property type="evidence" value="ECO:0007669"/>
    <property type="project" value="UniProtKB-SubCell"/>
</dbReference>
<dbReference type="OrthoDB" id="9762947at2"/>
<dbReference type="PROSITE" id="PS00218">
    <property type="entry name" value="AMINO_ACID_PERMEASE_1"/>
    <property type="match status" value="1"/>
</dbReference>
<accession>A0A1G9KXA8</accession>
<dbReference type="AlphaFoldDB" id="A0A1G9KXA8"/>
<dbReference type="PIRSF" id="PIRSF006060">
    <property type="entry name" value="AA_transporter"/>
    <property type="match status" value="1"/>
</dbReference>
<feature type="transmembrane region" description="Helical" evidence="7">
    <location>
        <begin position="53"/>
        <end position="74"/>
    </location>
</feature>
<evidence type="ECO:0000256" key="6">
    <source>
        <dbReference type="ARBA" id="ARBA00023136"/>
    </source>
</evidence>
<dbReference type="Pfam" id="PF13520">
    <property type="entry name" value="AA_permease_2"/>
    <property type="match status" value="1"/>
</dbReference>
<keyword evidence="4 7" id="KW-0812">Transmembrane</keyword>
<evidence type="ECO:0000256" key="5">
    <source>
        <dbReference type="ARBA" id="ARBA00022989"/>
    </source>
</evidence>
<keyword evidence="9" id="KW-1185">Reference proteome</keyword>
<comment type="subcellular location">
    <subcellularLocation>
        <location evidence="1">Cell membrane</location>
        <topology evidence="1">Multi-pass membrane protein</topology>
    </subcellularLocation>
</comment>
<reference evidence="8 9" key="1">
    <citation type="submission" date="2016-10" db="EMBL/GenBank/DDBJ databases">
        <authorList>
            <person name="de Groot N.N."/>
        </authorList>
    </citation>
    <scope>NUCLEOTIDE SEQUENCE [LARGE SCALE GENOMIC DNA]</scope>
    <source>
        <strain evidence="8 9">SLAS-1</strain>
    </source>
</reference>
<keyword evidence="6 7" id="KW-0472">Membrane</keyword>
<feature type="transmembrane region" description="Helical" evidence="7">
    <location>
        <begin position="158"/>
        <end position="178"/>
    </location>
</feature>
<dbReference type="InterPro" id="IPR050367">
    <property type="entry name" value="APC_superfamily"/>
</dbReference>
<dbReference type="EMBL" id="FNGO01000005">
    <property type="protein sequence ID" value="SDL54236.1"/>
    <property type="molecule type" value="Genomic_DNA"/>
</dbReference>
<dbReference type="Gene3D" id="1.20.1740.10">
    <property type="entry name" value="Amino acid/polyamine transporter I"/>
    <property type="match status" value="1"/>
</dbReference>
<keyword evidence="5 7" id="KW-1133">Transmembrane helix</keyword>
<evidence type="ECO:0000256" key="4">
    <source>
        <dbReference type="ARBA" id="ARBA00022692"/>
    </source>
</evidence>
<evidence type="ECO:0000256" key="1">
    <source>
        <dbReference type="ARBA" id="ARBA00004651"/>
    </source>
</evidence>
<dbReference type="GO" id="GO:0022857">
    <property type="term" value="F:transmembrane transporter activity"/>
    <property type="evidence" value="ECO:0007669"/>
    <property type="project" value="InterPro"/>
</dbReference>
<proteinExistence type="predicted"/>
<feature type="transmembrane region" description="Helical" evidence="7">
    <location>
        <begin position="411"/>
        <end position="428"/>
    </location>
</feature>
<organism evidence="8 9">
    <name type="scientific">Halarsenatibacter silvermanii</name>
    <dbReference type="NCBI Taxonomy" id="321763"/>
    <lineage>
        <taxon>Bacteria</taxon>
        <taxon>Bacillati</taxon>
        <taxon>Bacillota</taxon>
        <taxon>Clostridia</taxon>
        <taxon>Halanaerobiales</taxon>
        <taxon>Halarsenatibacteraceae</taxon>
        <taxon>Halarsenatibacter</taxon>
    </lineage>
</organism>
<evidence type="ECO:0000256" key="7">
    <source>
        <dbReference type="SAM" id="Phobius"/>
    </source>
</evidence>
<protein>
    <submittedName>
        <fullName evidence="8">Amino acid transporter</fullName>
    </submittedName>
</protein>
<dbReference type="GO" id="GO:0006865">
    <property type="term" value="P:amino acid transport"/>
    <property type="evidence" value="ECO:0007669"/>
    <property type="project" value="InterPro"/>
</dbReference>
<dbReference type="RefSeq" id="WP_089758945.1">
    <property type="nucleotide sequence ID" value="NZ_FNGO01000005.1"/>
</dbReference>
<feature type="transmembrane region" description="Helical" evidence="7">
    <location>
        <begin position="273"/>
        <end position="298"/>
    </location>
</feature>
<dbReference type="InterPro" id="IPR004840">
    <property type="entry name" value="Amino_acid_permease_CS"/>
</dbReference>